<feature type="transmembrane region" description="Helical" evidence="1">
    <location>
        <begin position="169"/>
        <end position="188"/>
    </location>
</feature>
<dbReference type="InterPro" id="IPR005642">
    <property type="entry name" value="LysO"/>
</dbReference>
<keyword evidence="1" id="KW-1133">Transmembrane helix</keyword>
<keyword evidence="1" id="KW-0812">Transmembrane</keyword>
<dbReference type="eggNOG" id="COG2431">
    <property type="taxonomic scope" value="Bacteria"/>
</dbReference>
<name>N8VMY8_9GAMM</name>
<comment type="caution">
    <text evidence="2">The sequence shown here is derived from an EMBL/GenBank/DDBJ whole genome shotgun (WGS) entry which is preliminary data.</text>
</comment>
<feature type="transmembrane region" description="Helical" evidence="1">
    <location>
        <begin position="278"/>
        <end position="299"/>
    </location>
</feature>
<keyword evidence="1" id="KW-0472">Membrane</keyword>
<feature type="transmembrane region" description="Helical" evidence="1">
    <location>
        <begin position="141"/>
        <end position="157"/>
    </location>
</feature>
<dbReference type="GO" id="GO:0005886">
    <property type="term" value="C:plasma membrane"/>
    <property type="evidence" value="ECO:0007669"/>
    <property type="project" value="TreeGrafter"/>
</dbReference>
<feature type="transmembrane region" description="Helical" evidence="1">
    <location>
        <begin position="70"/>
        <end position="89"/>
    </location>
</feature>
<dbReference type="PANTHER" id="PTHR35804:SF1">
    <property type="entry name" value="LYSINE EXPORTER LYSO"/>
    <property type="match status" value="1"/>
</dbReference>
<proteinExistence type="predicted"/>
<keyword evidence="3" id="KW-1185">Reference proteome</keyword>
<dbReference type="HOGENOM" id="CLU_045681_1_1_6"/>
<dbReference type="Pfam" id="PF03956">
    <property type="entry name" value="Lys_export"/>
    <property type="match status" value="1"/>
</dbReference>
<feature type="transmembrane region" description="Helical" evidence="1">
    <location>
        <begin position="34"/>
        <end position="58"/>
    </location>
</feature>
<dbReference type="PATRIC" id="fig|1217710.3.peg.88"/>
<sequence length="300" mass="33405">MINNLIFSLLPILLSLILGWGIGRVINSNTRDNLVSYITFLVWLLLISIGFQFGSILFDKELGTTVIVGSFIYSTIITFITFITFILLFKKVKNTSKNKKSISEIFKPIKECVIAISMVIIGMVLYLVLPSNWESEAVSSILLYILIFLVGVDLSTIKIQALTINHFQVPLITIFSLFIAAYLTTFIIDKSFFELLVLGSGFGWFSLSGPLIGKTLGAEYGTFALLTDLIREFYAIGLLYLLGRNYPNPIIGICGATAMDSTLPFIKNNCSQLDVQIAIFSGFILTILAPFFIIFFSVFI</sequence>
<dbReference type="EMBL" id="APPE01000010">
    <property type="protein sequence ID" value="ENV00896.1"/>
    <property type="molecule type" value="Genomic_DNA"/>
</dbReference>
<feature type="transmembrane region" description="Helical" evidence="1">
    <location>
        <begin position="109"/>
        <end position="129"/>
    </location>
</feature>
<reference evidence="2 3" key="1">
    <citation type="submission" date="2013-02" db="EMBL/GenBank/DDBJ databases">
        <title>The Genome Sequence of Acinetobacter sp. NIPH 899.</title>
        <authorList>
            <consortium name="The Broad Institute Genome Sequencing Platform"/>
            <consortium name="The Broad Institute Genome Sequencing Center for Infectious Disease"/>
            <person name="Cerqueira G."/>
            <person name="Feldgarden M."/>
            <person name="Courvalin P."/>
            <person name="Perichon B."/>
            <person name="Grillot-Courvalin C."/>
            <person name="Clermont D."/>
            <person name="Rocha E."/>
            <person name="Yoon E.-J."/>
            <person name="Nemec A."/>
            <person name="Walker B."/>
            <person name="Young S.K."/>
            <person name="Zeng Q."/>
            <person name="Gargeya S."/>
            <person name="Fitzgerald M."/>
            <person name="Haas B."/>
            <person name="Abouelleil A."/>
            <person name="Alvarado L."/>
            <person name="Arachchi H.M."/>
            <person name="Berlin A.M."/>
            <person name="Chapman S.B."/>
            <person name="Dewar J."/>
            <person name="Goldberg J."/>
            <person name="Griggs A."/>
            <person name="Gujja S."/>
            <person name="Hansen M."/>
            <person name="Howarth C."/>
            <person name="Imamovic A."/>
            <person name="Larimer J."/>
            <person name="McCowan C."/>
            <person name="Murphy C."/>
            <person name="Neiman D."/>
            <person name="Pearson M."/>
            <person name="Priest M."/>
            <person name="Roberts A."/>
            <person name="Saif S."/>
            <person name="Shea T."/>
            <person name="Sisk P."/>
            <person name="Sykes S."/>
            <person name="Wortman J."/>
            <person name="Nusbaum C."/>
            <person name="Birren B."/>
        </authorList>
    </citation>
    <scope>NUCLEOTIDE SEQUENCE [LARGE SCALE GENOMIC DNA]</scope>
    <source>
        <strain evidence="2 3">NIPH 899</strain>
    </source>
</reference>
<dbReference type="Proteomes" id="UP000013070">
    <property type="component" value="Unassembled WGS sequence"/>
</dbReference>
<dbReference type="GO" id="GO:0015661">
    <property type="term" value="F:L-lysine efflux transmembrane transporter activity"/>
    <property type="evidence" value="ECO:0007669"/>
    <property type="project" value="InterPro"/>
</dbReference>
<dbReference type="RefSeq" id="WP_004779217.1">
    <property type="nucleotide sequence ID" value="NZ_KB849386.1"/>
</dbReference>
<accession>N8VMY8</accession>
<dbReference type="AlphaFoldDB" id="N8VMY8"/>
<organism evidence="2 3">
    <name type="scientific">Acinetobacter variabilis</name>
    <dbReference type="NCBI Taxonomy" id="70346"/>
    <lineage>
        <taxon>Bacteria</taxon>
        <taxon>Pseudomonadati</taxon>
        <taxon>Pseudomonadota</taxon>
        <taxon>Gammaproteobacteria</taxon>
        <taxon>Moraxellales</taxon>
        <taxon>Moraxellaceae</taxon>
        <taxon>Acinetobacter</taxon>
    </lineage>
</organism>
<gene>
    <name evidence="2" type="ORF">F969_00101</name>
</gene>
<evidence type="ECO:0000313" key="3">
    <source>
        <dbReference type="Proteomes" id="UP000013070"/>
    </source>
</evidence>
<protein>
    <recommendedName>
        <fullName evidence="4">Lysine exporter LysO family protein</fullName>
    </recommendedName>
</protein>
<evidence type="ECO:0000313" key="2">
    <source>
        <dbReference type="EMBL" id="ENV00896.1"/>
    </source>
</evidence>
<dbReference type="PANTHER" id="PTHR35804">
    <property type="entry name" value="LYSINE EXPORTER LYSO"/>
    <property type="match status" value="1"/>
</dbReference>
<evidence type="ECO:0000256" key="1">
    <source>
        <dbReference type="SAM" id="Phobius"/>
    </source>
</evidence>
<evidence type="ECO:0008006" key="4">
    <source>
        <dbReference type="Google" id="ProtNLM"/>
    </source>
</evidence>
<feature type="transmembrane region" description="Helical" evidence="1">
    <location>
        <begin position="6"/>
        <end position="22"/>
    </location>
</feature>